<feature type="region of interest" description="Disordered" evidence="1">
    <location>
        <begin position="297"/>
        <end position="357"/>
    </location>
</feature>
<feature type="compositionally biased region" description="Basic and acidic residues" evidence="1">
    <location>
        <begin position="63"/>
        <end position="74"/>
    </location>
</feature>
<keyword evidence="4" id="KW-1185">Reference proteome</keyword>
<sequence length="420" mass="48876">MSAVDEIEDQLSEYERKRLERIRKNEAYLESLGLLSHKAKMMQQTTQKTKRNQRRVAKLARAKPGEERRSDRLKSFNSPSAKAKDKLKLIMLSPAPADDRIEIAVEQEEYYYGSSPTSVILEKRLKRRTGSETALPTTASFCTTRRIAFEDMQDDFVLTDAEREKLATIDSNYLEKFQEFLVYHNKISDQNVRNVMRQVTKLATGQGVRYESPKYGWKPHQVFQKGIKVTPLSDFVELMELARKAEDEWGRDHGNGWLLSHPLKKMLLFQQFCLQNPDFLTSDRRLKEYYAMDDDVKEEKDGTDTDQGAANVEIPNESETEMKTTKSSIEMKDTKKKSIASETEKEPLKKRRKTNPKQYVGSPIAKKFEDGIVYYGTVKKYDARKKWWWIEYDDGDNEEMDARDLHASLELYSTHSGKKK</sequence>
<accession>A0A9K3KGV3</accession>
<comment type="caution">
    <text evidence="3">The sequence shown here is derived from an EMBL/GenBank/DDBJ whole genome shotgun (WGS) entry which is preliminary data.</text>
</comment>
<dbReference type="Proteomes" id="UP000693970">
    <property type="component" value="Unassembled WGS sequence"/>
</dbReference>
<reference evidence="3" key="2">
    <citation type="submission" date="2021-04" db="EMBL/GenBank/DDBJ databases">
        <authorList>
            <person name="Podell S."/>
        </authorList>
    </citation>
    <scope>NUCLEOTIDE SEQUENCE</scope>
    <source>
        <strain evidence="3">Hildebrandi</strain>
    </source>
</reference>
<dbReference type="InterPro" id="IPR047365">
    <property type="entry name" value="Tudor_AtPTM-like"/>
</dbReference>
<evidence type="ECO:0000256" key="1">
    <source>
        <dbReference type="SAM" id="MobiDB-lite"/>
    </source>
</evidence>
<evidence type="ECO:0000259" key="2">
    <source>
        <dbReference type="Pfam" id="PF21743"/>
    </source>
</evidence>
<evidence type="ECO:0000313" key="3">
    <source>
        <dbReference type="EMBL" id="KAG7342945.1"/>
    </source>
</evidence>
<protein>
    <recommendedName>
        <fullName evidence="2">PTM/DIR17-like Tudor domain-containing protein</fullName>
    </recommendedName>
</protein>
<dbReference type="Pfam" id="PF21743">
    <property type="entry name" value="PTM_DIR17_Tudor"/>
    <property type="match status" value="1"/>
</dbReference>
<gene>
    <name evidence="3" type="ORF">IV203_020890</name>
</gene>
<reference evidence="3" key="1">
    <citation type="journal article" date="2021" name="Sci. Rep.">
        <title>Diploid genomic architecture of Nitzschia inconspicua, an elite biomass production diatom.</title>
        <authorList>
            <person name="Oliver A."/>
            <person name="Podell S."/>
            <person name="Pinowska A."/>
            <person name="Traller J.C."/>
            <person name="Smith S.R."/>
            <person name="McClure R."/>
            <person name="Beliaev A."/>
            <person name="Bohutskyi P."/>
            <person name="Hill E.A."/>
            <person name="Rabines A."/>
            <person name="Zheng H."/>
            <person name="Allen L.Z."/>
            <person name="Kuo A."/>
            <person name="Grigoriev I.V."/>
            <person name="Allen A.E."/>
            <person name="Hazlebeck D."/>
            <person name="Allen E.E."/>
        </authorList>
    </citation>
    <scope>NUCLEOTIDE SEQUENCE</scope>
    <source>
        <strain evidence="3">Hildebrandi</strain>
    </source>
</reference>
<feature type="domain" description="PTM/DIR17-like Tudor" evidence="2">
    <location>
        <begin position="362"/>
        <end position="407"/>
    </location>
</feature>
<feature type="region of interest" description="Disordered" evidence="1">
    <location>
        <begin position="40"/>
        <end position="80"/>
    </location>
</feature>
<dbReference type="AlphaFoldDB" id="A0A9K3KGV3"/>
<proteinExistence type="predicted"/>
<organism evidence="3 4">
    <name type="scientific">Nitzschia inconspicua</name>
    <dbReference type="NCBI Taxonomy" id="303405"/>
    <lineage>
        <taxon>Eukaryota</taxon>
        <taxon>Sar</taxon>
        <taxon>Stramenopiles</taxon>
        <taxon>Ochrophyta</taxon>
        <taxon>Bacillariophyta</taxon>
        <taxon>Bacillariophyceae</taxon>
        <taxon>Bacillariophycidae</taxon>
        <taxon>Bacillariales</taxon>
        <taxon>Bacillariaceae</taxon>
        <taxon>Nitzschia</taxon>
    </lineage>
</organism>
<evidence type="ECO:0000313" key="4">
    <source>
        <dbReference type="Proteomes" id="UP000693970"/>
    </source>
</evidence>
<dbReference type="OrthoDB" id="206433at2759"/>
<feature type="compositionally biased region" description="Basic and acidic residues" evidence="1">
    <location>
        <begin position="320"/>
        <end position="333"/>
    </location>
</feature>
<dbReference type="EMBL" id="JAGRRH010000024">
    <property type="protein sequence ID" value="KAG7342945.1"/>
    <property type="molecule type" value="Genomic_DNA"/>
</dbReference>
<name>A0A9K3KGV3_9STRA</name>
<feature type="compositionally biased region" description="Basic residues" evidence="1">
    <location>
        <begin position="48"/>
        <end position="61"/>
    </location>
</feature>